<name>A0ABD2JP57_9BILA</name>
<evidence type="ECO:0000313" key="1">
    <source>
        <dbReference type="EMBL" id="KAL3092228.1"/>
    </source>
</evidence>
<keyword evidence="2" id="KW-1185">Reference proteome</keyword>
<dbReference type="AlphaFoldDB" id="A0ABD2JP57"/>
<organism evidence="1 2">
    <name type="scientific">Heterodera trifolii</name>
    <dbReference type="NCBI Taxonomy" id="157864"/>
    <lineage>
        <taxon>Eukaryota</taxon>
        <taxon>Metazoa</taxon>
        <taxon>Ecdysozoa</taxon>
        <taxon>Nematoda</taxon>
        <taxon>Chromadorea</taxon>
        <taxon>Rhabditida</taxon>
        <taxon>Tylenchina</taxon>
        <taxon>Tylenchomorpha</taxon>
        <taxon>Tylenchoidea</taxon>
        <taxon>Heteroderidae</taxon>
        <taxon>Heteroderinae</taxon>
        <taxon>Heterodera</taxon>
    </lineage>
</organism>
<proteinExistence type="predicted"/>
<gene>
    <name evidence="1" type="ORF">niasHT_026753</name>
</gene>
<evidence type="ECO:0000313" key="2">
    <source>
        <dbReference type="Proteomes" id="UP001620626"/>
    </source>
</evidence>
<protein>
    <submittedName>
        <fullName evidence="1">Uncharacterized protein</fullName>
    </submittedName>
</protein>
<dbReference type="EMBL" id="JBICBT010000926">
    <property type="protein sequence ID" value="KAL3092228.1"/>
    <property type="molecule type" value="Genomic_DNA"/>
</dbReference>
<sequence>MPKPIFVNNPSPHSCVAESGWPESACCAEGSRLECCAFPEKEILALLYSSDPNELRKLRPTTNDQFPITLIEMLAVKFCPDRVSPGFGKKHYRKVDCMLVQEYNASTTQFPIMKPLRRECATIAASCPCGYGGCVFVTKKAMVDVCCLGPYEFTCCHNVTATIGTTAPPSQIIDKTKCNDQAEIKRVCGDCGKYSCVPRPGFSGSFCCSENHEFQCCQAGSVALTTEPSVPIEQCPKEKVQQICGCDTYKCRHNKGSVASVCCPDDFAFECCRIEAQSTKVPETTTTTTASTTTTTTEEQPRVEKFANTPPLFCFLDSACNYATKYPTAKLSKRFKIREDCLELAKRIEMKSTDADWQMSFEFMNGFKYAAFIFDFPMLGRGKGGGQ</sequence>
<comment type="caution">
    <text evidence="1">The sequence shown here is derived from an EMBL/GenBank/DDBJ whole genome shotgun (WGS) entry which is preliminary data.</text>
</comment>
<reference evidence="1 2" key="1">
    <citation type="submission" date="2024-10" db="EMBL/GenBank/DDBJ databases">
        <authorList>
            <person name="Kim D."/>
        </authorList>
    </citation>
    <scope>NUCLEOTIDE SEQUENCE [LARGE SCALE GENOMIC DNA]</scope>
    <source>
        <strain evidence="1">BH-2024</strain>
    </source>
</reference>
<dbReference type="Proteomes" id="UP001620626">
    <property type="component" value="Unassembled WGS sequence"/>
</dbReference>
<accession>A0ABD2JP57</accession>